<protein>
    <submittedName>
        <fullName evidence="3">Uncharacterized protein</fullName>
    </submittedName>
</protein>
<feature type="compositionally biased region" description="Basic residues" evidence="1">
    <location>
        <begin position="125"/>
        <end position="147"/>
    </location>
</feature>
<accession>A0A6U7MXV1</accession>
<evidence type="ECO:0000256" key="1">
    <source>
        <dbReference type="SAM" id="MobiDB-lite"/>
    </source>
</evidence>
<evidence type="ECO:0000313" key="2">
    <source>
        <dbReference type="EMBL" id="CAD9546029.1"/>
    </source>
</evidence>
<dbReference type="EMBL" id="HBGU01079298">
    <property type="protein sequence ID" value="CAD9546033.1"/>
    <property type="molecule type" value="Transcribed_RNA"/>
</dbReference>
<dbReference type="EMBL" id="HBGU01079297">
    <property type="protein sequence ID" value="CAD9546029.1"/>
    <property type="molecule type" value="Transcribed_RNA"/>
</dbReference>
<sequence length="159" mass="17470">MCSVNTSSHFTCCGWPWLVPELRNLIVRVLRTAGTLRISEVWGELKREQRLVKANDPKGCVRDCLSLTIPGPNSLVGILKELEHRGDLRIGSEPSTSPQLDSSQPASPQPASLETASRQSWPPKLKGKGKRAGGRRGGRRTAKKKQKQPATWDLPVTAL</sequence>
<dbReference type="AlphaFoldDB" id="A0A6U7MXV1"/>
<feature type="region of interest" description="Disordered" evidence="1">
    <location>
        <begin position="87"/>
        <end position="159"/>
    </location>
</feature>
<evidence type="ECO:0000313" key="3">
    <source>
        <dbReference type="EMBL" id="CAD9546033.1"/>
    </source>
</evidence>
<proteinExistence type="predicted"/>
<reference evidence="3" key="1">
    <citation type="submission" date="2021-01" db="EMBL/GenBank/DDBJ databases">
        <authorList>
            <person name="Corre E."/>
            <person name="Pelletier E."/>
            <person name="Niang G."/>
            <person name="Scheremetjew M."/>
            <person name="Finn R."/>
            <person name="Kale V."/>
            <person name="Holt S."/>
            <person name="Cochrane G."/>
            <person name="Meng A."/>
            <person name="Brown T."/>
            <person name="Cohen L."/>
        </authorList>
    </citation>
    <scope>NUCLEOTIDE SEQUENCE</scope>
    <source>
        <strain evidence="3">UTEX LB 985</strain>
    </source>
</reference>
<organism evidence="3">
    <name type="scientific">Haptolina brevifila</name>
    <dbReference type="NCBI Taxonomy" id="156173"/>
    <lineage>
        <taxon>Eukaryota</taxon>
        <taxon>Haptista</taxon>
        <taxon>Haptophyta</taxon>
        <taxon>Prymnesiophyceae</taxon>
        <taxon>Prymnesiales</taxon>
        <taxon>Prymnesiaceae</taxon>
        <taxon>Haptolina</taxon>
    </lineage>
</organism>
<feature type="compositionally biased region" description="Low complexity" evidence="1">
    <location>
        <begin position="97"/>
        <end position="113"/>
    </location>
</feature>
<gene>
    <name evidence="2" type="ORF">CBRE1094_LOCUS43257</name>
    <name evidence="3" type="ORF">CBRE1094_LOCUS43258</name>
</gene>
<name>A0A6U7MXV1_9EUKA</name>